<dbReference type="InterPro" id="IPR051818">
    <property type="entry name" value="TPP_dependent_decarboxylase"/>
</dbReference>
<dbReference type="Gene3D" id="3.40.50.970">
    <property type="match status" value="1"/>
</dbReference>
<gene>
    <name evidence="4" type="ORF">METZ01_LOCUS332374</name>
</gene>
<keyword evidence="1" id="KW-0210">Decarboxylase</keyword>
<dbReference type="PANTHER" id="PTHR42818:SF1">
    <property type="entry name" value="SULFOPYRUVATE DECARBOXYLASE"/>
    <property type="match status" value="1"/>
</dbReference>
<dbReference type="PANTHER" id="PTHR42818">
    <property type="entry name" value="SULFOPYRUVATE DECARBOXYLASE SUBUNIT ALPHA"/>
    <property type="match status" value="1"/>
</dbReference>
<keyword evidence="2" id="KW-0456">Lyase</keyword>
<proteinExistence type="predicted"/>
<name>A0A382Q3G3_9ZZZZ</name>
<evidence type="ECO:0000259" key="3">
    <source>
        <dbReference type="Pfam" id="PF02775"/>
    </source>
</evidence>
<feature type="non-terminal residue" evidence="4">
    <location>
        <position position="1"/>
    </location>
</feature>
<reference evidence="4" key="1">
    <citation type="submission" date="2018-05" db="EMBL/GenBank/DDBJ databases">
        <authorList>
            <person name="Lanie J.A."/>
            <person name="Ng W.-L."/>
            <person name="Kazmierczak K.M."/>
            <person name="Andrzejewski T.M."/>
            <person name="Davidsen T.M."/>
            <person name="Wayne K.J."/>
            <person name="Tettelin H."/>
            <person name="Glass J.I."/>
            <person name="Rusch D."/>
            <person name="Podicherti R."/>
            <person name="Tsui H.-C.T."/>
            <person name="Winkler M.E."/>
        </authorList>
    </citation>
    <scope>NUCLEOTIDE SEQUENCE</scope>
</reference>
<evidence type="ECO:0000256" key="2">
    <source>
        <dbReference type="ARBA" id="ARBA00023239"/>
    </source>
</evidence>
<dbReference type="InterPro" id="IPR011766">
    <property type="entry name" value="TPP_enzyme_TPP-bd"/>
</dbReference>
<dbReference type="Pfam" id="PF02775">
    <property type="entry name" value="TPP_enzyme_C"/>
    <property type="match status" value="1"/>
</dbReference>
<dbReference type="AlphaFoldDB" id="A0A382Q3G3"/>
<dbReference type="EMBL" id="UINC01111362">
    <property type="protein sequence ID" value="SVC79520.1"/>
    <property type="molecule type" value="Genomic_DNA"/>
</dbReference>
<dbReference type="GO" id="GO:0030976">
    <property type="term" value="F:thiamine pyrophosphate binding"/>
    <property type="evidence" value="ECO:0007669"/>
    <property type="project" value="InterPro"/>
</dbReference>
<feature type="domain" description="Thiamine pyrophosphate enzyme TPP-binding" evidence="3">
    <location>
        <begin position="31"/>
        <end position="99"/>
    </location>
</feature>
<evidence type="ECO:0000256" key="1">
    <source>
        <dbReference type="ARBA" id="ARBA00022793"/>
    </source>
</evidence>
<sequence length="138" mass="15094">KHPDGIFIFSNGLTTRLAVELLGLDGPFFYLLHGMGETLSVGIGMASALSKEVVVIEGDGNALMGLASWPQIQLVKNLHYYILDNGKHATTGGQSVIDFSDFDNERINRIKIQDDLNIPPIPPPPKLIIESFRKSIHG</sequence>
<dbReference type="InterPro" id="IPR029061">
    <property type="entry name" value="THDP-binding"/>
</dbReference>
<accession>A0A382Q3G3</accession>
<dbReference type="SUPFAM" id="SSF52518">
    <property type="entry name" value="Thiamin diphosphate-binding fold (THDP-binding)"/>
    <property type="match status" value="1"/>
</dbReference>
<organism evidence="4">
    <name type="scientific">marine metagenome</name>
    <dbReference type="NCBI Taxonomy" id="408172"/>
    <lineage>
        <taxon>unclassified sequences</taxon>
        <taxon>metagenomes</taxon>
        <taxon>ecological metagenomes</taxon>
    </lineage>
</organism>
<evidence type="ECO:0000313" key="4">
    <source>
        <dbReference type="EMBL" id="SVC79520.1"/>
    </source>
</evidence>
<protein>
    <recommendedName>
        <fullName evidence="3">Thiamine pyrophosphate enzyme TPP-binding domain-containing protein</fullName>
    </recommendedName>
</protein>
<dbReference type="GO" id="GO:0016831">
    <property type="term" value="F:carboxy-lyase activity"/>
    <property type="evidence" value="ECO:0007669"/>
    <property type="project" value="UniProtKB-KW"/>
</dbReference>